<dbReference type="Pfam" id="PF00096">
    <property type="entry name" value="zf-C2H2"/>
    <property type="match status" value="3"/>
</dbReference>
<dbReference type="InterPro" id="IPR013087">
    <property type="entry name" value="Znf_C2H2_type"/>
</dbReference>
<comment type="subcellular location">
    <subcellularLocation>
        <location evidence="1">Nucleus</location>
    </subcellularLocation>
</comment>
<evidence type="ECO:0000256" key="5">
    <source>
        <dbReference type="ARBA" id="ARBA00022723"/>
    </source>
</evidence>
<keyword evidence="10" id="KW-0238">DNA-binding</keyword>
<dbReference type="AlphaFoldDB" id="A0A0L8HW51"/>
<dbReference type="PANTHER" id="PTHR45718:SF8">
    <property type="entry name" value="GLIS FAMILY ZINC FINGER 2"/>
    <property type="match status" value="1"/>
</dbReference>
<dbReference type="KEGG" id="obi:106868444"/>
<keyword evidence="8" id="KW-0862">Zinc</keyword>
<feature type="domain" description="C2H2-type" evidence="14">
    <location>
        <begin position="134"/>
        <end position="163"/>
    </location>
</feature>
<evidence type="ECO:0000256" key="3">
    <source>
        <dbReference type="ARBA" id="ARBA00022473"/>
    </source>
</evidence>
<organism evidence="15">
    <name type="scientific">Octopus bimaculoides</name>
    <name type="common">California two-spotted octopus</name>
    <dbReference type="NCBI Taxonomy" id="37653"/>
    <lineage>
        <taxon>Eukaryota</taxon>
        <taxon>Metazoa</taxon>
        <taxon>Spiralia</taxon>
        <taxon>Lophotrochozoa</taxon>
        <taxon>Mollusca</taxon>
        <taxon>Cephalopoda</taxon>
        <taxon>Coleoidea</taxon>
        <taxon>Octopodiformes</taxon>
        <taxon>Octopoda</taxon>
        <taxon>Incirrata</taxon>
        <taxon>Octopodidae</taxon>
        <taxon>Octopus</taxon>
    </lineage>
</organism>
<dbReference type="PROSITE" id="PS00028">
    <property type="entry name" value="ZINC_FINGER_C2H2_1"/>
    <property type="match status" value="4"/>
</dbReference>
<dbReference type="FunFam" id="3.30.160.60:FF:000310">
    <property type="entry name" value="GLIS family zinc finger 2"/>
    <property type="match status" value="1"/>
</dbReference>
<evidence type="ECO:0000256" key="12">
    <source>
        <dbReference type="ARBA" id="ARBA00023242"/>
    </source>
</evidence>
<proteinExistence type="inferred from homology"/>
<evidence type="ECO:0000256" key="4">
    <source>
        <dbReference type="ARBA" id="ARBA00022491"/>
    </source>
</evidence>
<dbReference type="FunFam" id="3.30.160.60:FF:000357">
    <property type="entry name" value="GLIS family zinc finger 2"/>
    <property type="match status" value="1"/>
</dbReference>
<keyword evidence="6" id="KW-0677">Repeat</keyword>
<evidence type="ECO:0000256" key="11">
    <source>
        <dbReference type="ARBA" id="ARBA00023163"/>
    </source>
</evidence>
<evidence type="ECO:0000313" key="15">
    <source>
        <dbReference type="EMBL" id="KOF93015.1"/>
    </source>
</evidence>
<feature type="domain" description="C2H2-type" evidence="14">
    <location>
        <begin position="164"/>
        <end position="202"/>
    </location>
</feature>
<dbReference type="Gene3D" id="3.30.160.60">
    <property type="entry name" value="Classic Zinc Finger"/>
    <property type="match status" value="5"/>
</dbReference>
<dbReference type="OrthoDB" id="3214149at2759"/>
<evidence type="ECO:0000256" key="8">
    <source>
        <dbReference type="ARBA" id="ARBA00022833"/>
    </source>
</evidence>
<dbReference type="FunFam" id="3.30.160.60:FF:000359">
    <property type="entry name" value="GLIS family zinc finger 2"/>
    <property type="match status" value="1"/>
</dbReference>
<keyword evidence="5" id="KW-0479">Metal-binding</keyword>
<feature type="domain" description="C2H2-type" evidence="14">
    <location>
        <begin position="106"/>
        <end position="133"/>
    </location>
</feature>
<dbReference type="Pfam" id="PF23561">
    <property type="entry name" value="zf-C2H2_15"/>
    <property type="match status" value="1"/>
</dbReference>
<keyword evidence="4" id="KW-0678">Repressor</keyword>
<dbReference type="GO" id="GO:0008270">
    <property type="term" value="F:zinc ion binding"/>
    <property type="evidence" value="ECO:0007669"/>
    <property type="project" value="UniProtKB-KW"/>
</dbReference>
<evidence type="ECO:0000256" key="2">
    <source>
        <dbReference type="ARBA" id="ARBA00010831"/>
    </source>
</evidence>
<evidence type="ECO:0000256" key="9">
    <source>
        <dbReference type="ARBA" id="ARBA00023015"/>
    </source>
</evidence>
<dbReference type="PANTHER" id="PTHR45718">
    <property type="entry name" value="TRANSCRIPTIONAL ACTIVATOR CUBITUS INTERRUPTUS"/>
    <property type="match status" value="1"/>
</dbReference>
<feature type="domain" description="C2H2-type" evidence="14">
    <location>
        <begin position="73"/>
        <end position="105"/>
    </location>
</feature>
<reference evidence="15" key="1">
    <citation type="submission" date="2015-07" db="EMBL/GenBank/DDBJ databases">
        <title>MeaNS - Measles Nucleotide Surveillance Program.</title>
        <authorList>
            <person name="Tran T."/>
            <person name="Druce J."/>
        </authorList>
    </citation>
    <scope>NUCLEOTIDE SEQUENCE</scope>
    <source>
        <strain evidence="15">UCB-OBI-ISO-001</strain>
        <tissue evidence="15">Gonad</tissue>
    </source>
</reference>
<dbReference type="GO" id="GO:0000978">
    <property type="term" value="F:RNA polymerase II cis-regulatory region sequence-specific DNA binding"/>
    <property type="evidence" value="ECO:0007669"/>
    <property type="project" value="TreeGrafter"/>
</dbReference>
<keyword evidence="3" id="KW-0217">Developmental protein</keyword>
<evidence type="ECO:0000256" key="7">
    <source>
        <dbReference type="ARBA" id="ARBA00022771"/>
    </source>
</evidence>
<dbReference type="FunFam" id="3.30.160.60:FF:000019">
    <property type="entry name" value="GLI family zinc finger 3"/>
    <property type="match status" value="1"/>
</dbReference>
<dbReference type="PROSITE" id="PS50157">
    <property type="entry name" value="ZINC_FINGER_C2H2_2"/>
    <property type="match status" value="5"/>
</dbReference>
<dbReference type="STRING" id="37653.A0A0L8HW51"/>
<dbReference type="SUPFAM" id="SSF57667">
    <property type="entry name" value="beta-beta-alpha zinc fingers"/>
    <property type="match status" value="3"/>
</dbReference>
<evidence type="ECO:0000259" key="14">
    <source>
        <dbReference type="PROSITE" id="PS50157"/>
    </source>
</evidence>
<keyword evidence="9" id="KW-0805">Transcription regulation</keyword>
<name>A0A0L8HW51_OCTBM</name>
<dbReference type="InterPro" id="IPR056436">
    <property type="entry name" value="Znf-C2H2_ZIC1-5/GLI1-3-like"/>
</dbReference>
<keyword evidence="7 13" id="KW-0863">Zinc-finger</keyword>
<dbReference type="SMART" id="SM00355">
    <property type="entry name" value="ZnF_C2H2"/>
    <property type="match status" value="5"/>
</dbReference>
<protein>
    <recommendedName>
        <fullName evidence="14">C2H2-type domain-containing protein</fullName>
    </recommendedName>
</protein>
<comment type="similarity">
    <text evidence="2">Belongs to the GLI C2H2-type zinc-finger protein family.</text>
</comment>
<dbReference type="InterPro" id="IPR043359">
    <property type="entry name" value="GLI-like"/>
</dbReference>
<keyword evidence="12" id="KW-0539">Nucleus</keyword>
<gene>
    <name evidence="15" type="ORF">OCBIM_22005411mg</name>
</gene>
<sequence length="302" mass="35009">MPSSTFPLKFFPSLVKMHYSNSSSDPQRILSAISSGPFECHWAECDKKFVFLDKLVHHVNEQHVRMEQSDIEYQCKWTDCLRHGKGFNSRYKMLIHIRTHTNEKPHNCSLCGKSFSRLENLKIHKRSHTGEKPYACPVDGCLKAYSNSSDRFKHIRTHKEEKPYVCKIPGCNKRYTDPSSLRKHVRTYGHYFHNNNHLKEKPSHCPSKLLTFPTSYILDSHLDQSVFCIQNKYLPCPKILSSPLSSFSNNHVTFQNQNNLCDLTFPQDKKELGVENLIQTNVEDCQDYPLDLSVMHSEASSE</sequence>
<dbReference type="GO" id="GO:0000981">
    <property type="term" value="F:DNA-binding transcription factor activity, RNA polymerase II-specific"/>
    <property type="evidence" value="ECO:0007669"/>
    <property type="project" value="TreeGrafter"/>
</dbReference>
<dbReference type="EMBL" id="KQ417249">
    <property type="protein sequence ID" value="KOF93015.1"/>
    <property type="molecule type" value="Genomic_DNA"/>
</dbReference>
<feature type="domain" description="C2H2-type" evidence="14">
    <location>
        <begin position="38"/>
        <end position="68"/>
    </location>
</feature>
<dbReference type="GO" id="GO:0005634">
    <property type="term" value="C:nucleus"/>
    <property type="evidence" value="ECO:0007669"/>
    <property type="project" value="UniProtKB-SubCell"/>
</dbReference>
<keyword evidence="11" id="KW-0804">Transcription</keyword>
<accession>A0A0L8HW51</accession>
<evidence type="ECO:0000256" key="1">
    <source>
        <dbReference type="ARBA" id="ARBA00004123"/>
    </source>
</evidence>
<evidence type="ECO:0000256" key="10">
    <source>
        <dbReference type="ARBA" id="ARBA00023125"/>
    </source>
</evidence>
<evidence type="ECO:0000256" key="6">
    <source>
        <dbReference type="ARBA" id="ARBA00022737"/>
    </source>
</evidence>
<dbReference type="EMBL" id="KQ417249">
    <property type="protein sequence ID" value="KOF93014.1"/>
    <property type="molecule type" value="Genomic_DNA"/>
</dbReference>
<dbReference type="InterPro" id="IPR036236">
    <property type="entry name" value="Znf_C2H2_sf"/>
</dbReference>
<evidence type="ECO:0000256" key="13">
    <source>
        <dbReference type="PROSITE-ProRule" id="PRU00042"/>
    </source>
</evidence>